<organism evidence="1 2">
    <name type="scientific">candidate division WOR_3 bacterium SM1_77</name>
    <dbReference type="NCBI Taxonomy" id="1703778"/>
    <lineage>
        <taxon>Bacteria</taxon>
        <taxon>Bacteria division WOR-3</taxon>
    </lineage>
</organism>
<sequence length="78" mass="8730">MTGIDEFVTKGDLFVQKVQTIGRVINLKLSVPGLIKVYDIAGRQVYQAHAAELHYKPTSAGKYHIMVGEEKFRVVVVK</sequence>
<proteinExistence type="predicted"/>
<protein>
    <recommendedName>
        <fullName evidence="3">Secretion system C-terminal sorting domain-containing protein</fullName>
    </recommendedName>
</protein>
<dbReference type="Proteomes" id="UP000050975">
    <property type="component" value="Unassembled WGS sequence"/>
</dbReference>
<name>A0A0S8JZ73_UNCW3</name>
<gene>
    <name evidence="1" type="ORF">AMJ74_02645</name>
</gene>
<evidence type="ECO:0000313" key="2">
    <source>
        <dbReference type="Proteomes" id="UP000050975"/>
    </source>
</evidence>
<comment type="caution">
    <text evidence="1">The sequence shown here is derived from an EMBL/GenBank/DDBJ whole genome shotgun (WGS) entry which is preliminary data.</text>
</comment>
<dbReference type="AlphaFoldDB" id="A0A0S8JZ73"/>
<evidence type="ECO:0008006" key="3">
    <source>
        <dbReference type="Google" id="ProtNLM"/>
    </source>
</evidence>
<accession>A0A0S8JZ73</accession>
<reference evidence="1 2" key="1">
    <citation type="journal article" date="2015" name="Microbiome">
        <title>Genomic resolution of linkages in carbon, nitrogen, and sulfur cycling among widespread estuary sediment bacteria.</title>
        <authorList>
            <person name="Baker B.J."/>
            <person name="Lazar C.S."/>
            <person name="Teske A.P."/>
            <person name="Dick G.J."/>
        </authorList>
    </citation>
    <scope>NUCLEOTIDE SEQUENCE [LARGE SCALE GENOMIC DNA]</scope>
    <source>
        <strain evidence="1">SM1_77</strain>
    </source>
</reference>
<dbReference type="EMBL" id="LJVE01000033">
    <property type="protein sequence ID" value="KPL14834.1"/>
    <property type="molecule type" value="Genomic_DNA"/>
</dbReference>
<evidence type="ECO:0000313" key="1">
    <source>
        <dbReference type="EMBL" id="KPL14834.1"/>
    </source>
</evidence>